<dbReference type="EMBL" id="OBQJ01000003">
    <property type="protein sequence ID" value="SOC54049.1"/>
    <property type="molecule type" value="Genomic_DNA"/>
</dbReference>
<evidence type="ECO:0000256" key="2">
    <source>
        <dbReference type="SAM" id="SignalP"/>
    </source>
</evidence>
<dbReference type="RefSeq" id="WP_245846354.1">
    <property type="nucleotide sequence ID" value="NZ_CP140151.1"/>
</dbReference>
<keyword evidence="6" id="KW-1185">Reference proteome</keyword>
<evidence type="ECO:0000256" key="1">
    <source>
        <dbReference type="SAM" id="MobiDB-lite"/>
    </source>
</evidence>
<feature type="chain" id="PRO_5012967642" description="Peptidase C-terminal archaeal/bacterial domain-containing protein" evidence="2">
    <location>
        <begin position="25"/>
        <end position="359"/>
    </location>
</feature>
<feature type="compositionally biased region" description="Acidic residues" evidence="1">
    <location>
        <begin position="227"/>
        <end position="248"/>
    </location>
</feature>
<dbReference type="Gene3D" id="2.60.120.380">
    <property type="match status" value="2"/>
</dbReference>
<accession>A0A285VJ01</accession>
<dbReference type="Proteomes" id="UP000219023">
    <property type="component" value="Unassembled WGS sequence"/>
</dbReference>
<evidence type="ECO:0008006" key="7">
    <source>
        <dbReference type="Google" id="ProtNLM"/>
    </source>
</evidence>
<reference evidence="3 5" key="1">
    <citation type="submission" date="2017-08" db="EMBL/GenBank/DDBJ databases">
        <authorList>
            <person name="de Groot N.N."/>
        </authorList>
    </citation>
    <scope>NUCLEOTIDE SEQUENCE [LARGE SCALE GENOMIC DNA]</scope>
    <source>
        <strain evidence="3 5">USBA 855</strain>
    </source>
</reference>
<organism evidence="3 5">
    <name type="scientific">Chromohalobacter canadensis</name>
    <dbReference type="NCBI Taxonomy" id="141389"/>
    <lineage>
        <taxon>Bacteria</taxon>
        <taxon>Pseudomonadati</taxon>
        <taxon>Pseudomonadota</taxon>
        <taxon>Gammaproteobacteria</taxon>
        <taxon>Oceanospirillales</taxon>
        <taxon>Halomonadaceae</taxon>
        <taxon>Chromohalobacter</taxon>
    </lineage>
</organism>
<reference evidence="4 6" key="2">
    <citation type="submission" date="2023-11" db="EMBL/GenBank/DDBJ databases">
        <title>MicrobeMod: A computational toolkit for identifying prokaryotic methylation and restriction-modification with nanopore sequencing.</title>
        <authorList>
            <person name="Crits-Christoph A."/>
            <person name="Kang S.C."/>
            <person name="Lee H."/>
            <person name="Ostrov N."/>
        </authorList>
    </citation>
    <scope>NUCLEOTIDE SEQUENCE [LARGE SCALE GENOMIC DNA]</scope>
    <source>
        <strain evidence="4 6">ATCC 43984</strain>
    </source>
</reference>
<evidence type="ECO:0000313" key="5">
    <source>
        <dbReference type="Proteomes" id="UP000219023"/>
    </source>
</evidence>
<feature type="signal peptide" evidence="2">
    <location>
        <begin position="1"/>
        <end position="24"/>
    </location>
</feature>
<gene>
    <name evidence="3" type="ORF">SAMN05421509_10392</name>
    <name evidence="4" type="ORF">SR908_14365</name>
</gene>
<proteinExistence type="predicted"/>
<feature type="region of interest" description="Disordered" evidence="1">
    <location>
        <begin position="198"/>
        <end position="248"/>
    </location>
</feature>
<dbReference type="EMBL" id="CP140151">
    <property type="protein sequence ID" value="WQH08647.1"/>
    <property type="molecule type" value="Genomic_DNA"/>
</dbReference>
<evidence type="ECO:0000313" key="3">
    <source>
        <dbReference type="EMBL" id="SOC54049.1"/>
    </source>
</evidence>
<name>A0A285VJ01_9GAMM</name>
<dbReference type="Proteomes" id="UP001321908">
    <property type="component" value="Chromosome"/>
</dbReference>
<dbReference type="AlphaFoldDB" id="A0A285VJ01"/>
<sequence length="359" mass="37250">MNHRVITTMLVALGLAGTSSLAMAQSAAQQKAHEAAAKIDLTDFLQSSSDARSQSFFFGGTQTHPFTVEKSGRYQFQSSTLPGDSDDYRIEATLLDEQGNEIASASGLGQNDGLTMAQRLEPGDYVLRVSGQKFGTTKTGGNSFVISVNGLDAQGNPLSSDESGVDAGGGIMFGGPGKNGRTTAFVDEDDAVAAIAAPRPDASEAASSAPSSETSSASAGDQAAGSSDDEAASANDDEAASANDEDALPDAFDEIVTDLAIREQGKVLSFDVVEAGTVSVTSSTFPGNEGTYRLEARILDESGDVVASDAGEGFESDFDIETTLQPGRYTVWVKGQKFGSAMSGVNNYTLRVQQLDTQP</sequence>
<protein>
    <recommendedName>
        <fullName evidence="7">Peptidase C-terminal archaeal/bacterial domain-containing protein</fullName>
    </recommendedName>
</protein>
<evidence type="ECO:0000313" key="6">
    <source>
        <dbReference type="Proteomes" id="UP001321908"/>
    </source>
</evidence>
<feature type="compositionally biased region" description="Low complexity" evidence="1">
    <location>
        <begin position="198"/>
        <end position="226"/>
    </location>
</feature>
<keyword evidence="2" id="KW-0732">Signal</keyword>
<evidence type="ECO:0000313" key="4">
    <source>
        <dbReference type="EMBL" id="WQH08647.1"/>
    </source>
</evidence>